<dbReference type="InterPro" id="IPR035979">
    <property type="entry name" value="RBD_domain_sf"/>
</dbReference>
<sequence length="219" mass="24125">MAIPLNKVMRDLEDDMKKDLNDIKETIKGLADSLQRIEAKVDLLATKADGRSGGHSSYLDRGYEGPFNGGYGHPLSYLDRGFEGPFDGGYENPSSLYHLDRGYEGPFDGGYGNPSSLYHLDRGYEGPFDGSYGRPWPYFDSGYVRPLTFVGTDDQTITVKGFDSSLPEYYIKSKLTKYFSSCGEVMSVVLPTDNVTGAEDVISCVLSVDTVEALNRSEA</sequence>
<evidence type="ECO:0000313" key="2">
    <source>
        <dbReference type="Proteomes" id="UP000029120"/>
    </source>
</evidence>
<name>A0A087HHV0_ARAAL</name>
<dbReference type="Gramene" id="KFK41702">
    <property type="protein sequence ID" value="KFK41702"/>
    <property type="gene ID" value="AALP_AA2G161800"/>
</dbReference>
<dbReference type="Proteomes" id="UP000029120">
    <property type="component" value="Chromosome 2"/>
</dbReference>
<dbReference type="GO" id="GO:0003676">
    <property type="term" value="F:nucleic acid binding"/>
    <property type="evidence" value="ECO:0007669"/>
    <property type="project" value="InterPro"/>
</dbReference>
<keyword evidence="2" id="KW-1185">Reference proteome</keyword>
<evidence type="ECO:0000313" key="1">
    <source>
        <dbReference type="EMBL" id="KFK41702.1"/>
    </source>
</evidence>
<gene>
    <name evidence="1" type="ordered locus">AALP_Aa2g161800</name>
</gene>
<accession>A0A087HHV0</accession>
<dbReference type="eggNOG" id="KOG4210">
    <property type="taxonomic scope" value="Eukaryota"/>
</dbReference>
<proteinExistence type="predicted"/>
<evidence type="ECO:0008006" key="3">
    <source>
        <dbReference type="Google" id="ProtNLM"/>
    </source>
</evidence>
<dbReference type="EMBL" id="CM002870">
    <property type="protein sequence ID" value="KFK41702.1"/>
    <property type="molecule type" value="Genomic_DNA"/>
</dbReference>
<reference evidence="2" key="1">
    <citation type="journal article" date="2015" name="Nat. Plants">
        <title>Genome expansion of Arabis alpina linked with retrotransposition and reduced symmetric DNA methylation.</title>
        <authorList>
            <person name="Willing E.M."/>
            <person name="Rawat V."/>
            <person name="Mandakova T."/>
            <person name="Maumus F."/>
            <person name="James G.V."/>
            <person name="Nordstroem K.J."/>
            <person name="Becker C."/>
            <person name="Warthmann N."/>
            <person name="Chica C."/>
            <person name="Szarzynska B."/>
            <person name="Zytnicki M."/>
            <person name="Albani M.C."/>
            <person name="Kiefer C."/>
            <person name="Bergonzi S."/>
            <person name="Castaings L."/>
            <person name="Mateos J.L."/>
            <person name="Berns M.C."/>
            <person name="Bujdoso N."/>
            <person name="Piofczyk T."/>
            <person name="de Lorenzo L."/>
            <person name="Barrero-Sicilia C."/>
            <person name="Mateos I."/>
            <person name="Piednoel M."/>
            <person name="Hagmann J."/>
            <person name="Chen-Min-Tao R."/>
            <person name="Iglesias-Fernandez R."/>
            <person name="Schuster S.C."/>
            <person name="Alonso-Blanco C."/>
            <person name="Roudier F."/>
            <person name="Carbonero P."/>
            <person name="Paz-Ares J."/>
            <person name="Davis S.J."/>
            <person name="Pecinka A."/>
            <person name="Quesneville H."/>
            <person name="Colot V."/>
            <person name="Lysak M.A."/>
            <person name="Weigel D."/>
            <person name="Coupland G."/>
            <person name="Schneeberger K."/>
        </authorList>
    </citation>
    <scope>NUCLEOTIDE SEQUENCE [LARGE SCALE GENOMIC DNA]</scope>
    <source>
        <strain evidence="2">cv. Pajares</strain>
    </source>
</reference>
<dbReference type="AlphaFoldDB" id="A0A087HHV0"/>
<dbReference type="SUPFAM" id="SSF54928">
    <property type="entry name" value="RNA-binding domain, RBD"/>
    <property type="match status" value="1"/>
</dbReference>
<protein>
    <recommendedName>
        <fullName evidence="3">RRM domain-containing protein</fullName>
    </recommendedName>
</protein>
<dbReference type="OrthoDB" id="7763451at2759"/>
<organism evidence="1 2">
    <name type="scientific">Arabis alpina</name>
    <name type="common">Alpine rock-cress</name>
    <dbReference type="NCBI Taxonomy" id="50452"/>
    <lineage>
        <taxon>Eukaryota</taxon>
        <taxon>Viridiplantae</taxon>
        <taxon>Streptophyta</taxon>
        <taxon>Embryophyta</taxon>
        <taxon>Tracheophyta</taxon>
        <taxon>Spermatophyta</taxon>
        <taxon>Magnoliopsida</taxon>
        <taxon>eudicotyledons</taxon>
        <taxon>Gunneridae</taxon>
        <taxon>Pentapetalae</taxon>
        <taxon>rosids</taxon>
        <taxon>malvids</taxon>
        <taxon>Brassicales</taxon>
        <taxon>Brassicaceae</taxon>
        <taxon>Arabideae</taxon>
        <taxon>Arabis</taxon>
    </lineage>
</organism>